<dbReference type="Proteomes" id="UP000269721">
    <property type="component" value="Unassembled WGS sequence"/>
</dbReference>
<dbReference type="InterPro" id="IPR001650">
    <property type="entry name" value="Helicase_C-like"/>
</dbReference>
<evidence type="ECO:0000256" key="6">
    <source>
        <dbReference type="ARBA" id="ARBA00034617"/>
    </source>
</evidence>
<dbReference type="SMART" id="SM00487">
    <property type="entry name" value="DEXDc"/>
    <property type="match status" value="1"/>
</dbReference>
<evidence type="ECO:0000256" key="4">
    <source>
        <dbReference type="ARBA" id="ARBA00022806"/>
    </source>
</evidence>
<evidence type="ECO:0000256" key="7">
    <source>
        <dbReference type="ARBA" id="ARBA00034808"/>
    </source>
</evidence>
<dbReference type="GO" id="GO:0005524">
    <property type="term" value="F:ATP binding"/>
    <property type="evidence" value="ECO:0007669"/>
    <property type="project" value="UniProtKB-KW"/>
</dbReference>
<comment type="catalytic activity">
    <reaction evidence="6">
        <text>Couples ATP hydrolysis with the unwinding of duplex DNA by translocating in the 3'-5' direction.</text>
        <dbReference type="EC" id="5.6.2.4"/>
    </reaction>
</comment>
<gene>
    <name evidence="10" type="ORF">BDK51DRAFT_16796</name>
</gene>
<dbReference type="EC" id="5.6.2.4" evidence="7"/>
<dbReference type="FunFam" id="3.40.50.300:FF:001389">
    <property type="entry name" value="ATP-dependent DNA helicase RecQ"/>
    <property type="match status" value="1"/>
</dbReference>
<dbReference type="GO" id="GO:0009378">
    <property type="term" value="F:four-way junction helicase activity"/>
    <property type="evidence" value="ECO:0007669"/>
    <property type="project" value="TreeGrafter"/>
</dbReference>
<keyword evidence="5" id="KW-0067">ATP-binding</keyword>
<dbReference type="PROSITE" id="PS51194">
    <property type="entry name" value="HELICASE_CTER"/>
    <property type="match status" value="1"/>
</dbReference>
<dbReference type="Pfam" id="PF00270">
    <property type="entry name" value="DEAD"/>
    <property type="match status" value="1"/>
</dbReference>
<keyword evidence="3" id="KW-0378">Hydrolase</keyword>
<feature type="domain" description="Helicase ATP-binding" evidence="8">
    <location>
        <begin position="29"/>
        <end position="204"/>
    </location>
</feature>
<dbReference type="Pfam" id="PF00271">
    <property type="entry name" value="Helicase_C"/>
    <property type="match status" value="1"/>
</dbReference>
<dbReference type="InterPro" id="IPR027417">
    <property type="entry name" value="P-loop_NTPase"/>
</dbReference>
<dbReference type="PANTHER" id="PTHR13710:SF120">
    <property type="entry name" value="BIFUNCTIONAL 3'-5' EXONUCLEASE_ATP-DEPENDENT HELICASE WRN"/>
    <property type="match status" value="1"/>
</dbReference>
<accession>A0A4V1ISE3</accession>
<protein>
    <recommendedName>
        <fullName evidence="7">DNA 3'-5' helicase</fullName>
        <ecNumber evidence="7">5.6.2.4</ecNumber>
    </recommendedName>
</protein>
<dbReference type="Gene3D" id="1.10.10.10">
    <property type="entry name" value="Winged helix-like DNA-binding domain superfamily/Winged helix DNA-binding domain"/>
    <property type="match status" value="1"/>
</dbReference>
<dbReference type="GO" id="GO:0043138">
    <property type="term" value="F:3'-5' DNA helicase activity"/>
    <property type="evidence" value="ECO:0007669"/>
    <property type="project" value="UniProtKB-EC"/>
</dbReference>
<keyword evidence="4 10" id="KW-0347">Helicase</keyword>
<evidence type="ECO:0000256" key="3">
    <source>
        <dbReference type="ARBA" id="ARBA00022801"/>
    </source>
</evidence>
<reference evidence="11" key="1">
    <citation type="journal article" date="2018" name="Nat. Microbiol.">
        <title>Leveraging single-cell genomics to expand the fungal tree of life.</title>
        <authorList>
            <person name="Ahrendt S.R."/>
            <person name="Quandt C.A."/>
            <person name="Ciobanu D."/>
            <person name="Clum A."/>
            <person name="Salamov A."/>
            <person name="Andreopoulos B."/>
            <person name="Cheng J.F."/>
            <person name="Woyke T."/>
            <person name="Pelin A."/>
            <person name="Henrissat B."/>
            <person name="Reynolds N.K."/>
            <person name="Benny G.L."/>
            <person name="Smith M.E."/>
            <person name="James T.Y."/>
            <person name="Grigoriev I.V."/>
        </authorList>
    </citation>
    <scope>NUCLEOTIDE SEQUENCE [LARGE SCALE GENOMIC DNA]</scope>
</reference>
<organism evidence="10 11">
    <name type="scientific">Blyttiomyces helicus</name>
    <dbReference type="NCBI Taxonomy" id="388810"/>
    <lineage>
        <taxon>Eukaryota</taxon>
        <taxon>Fungi</taxon>
        <taxon>Fungi incertae sedis</taxon>
        <taxon>Chytridiomycota</taxon>
        <taxon>Chytridiomycota incertae sedis</taxon>
        <taxon>Chytridiomycetes</taxon>
        <taxon>Chytridiomycetes incertae sedis</taxon>
        <taxon>Blyttiomyces</taxon>
    </lineage>
</organism>
<dbReference type="Gene3D" id="3.40.50.300">
    <property type="entry name" value="P-loop containing nucleotide triphosphate hydrolases"/>
    <property type="match status" value="2"/>
</dbReference>
<dbReference type="NCBIfam" id="TIGR00614">
    <property type="entry name" value="recQ_fam"/>
    <property type="match status" value="1"/>
</dbReference>
<dbReference type="PROSITE" id="PS51192">
    <property type="entry name" value="HELICASE_ATP_BIND_1"/>
    <property type="match status" value="1"/>
</dbReference>
<dbReference type="GO" id="GO:0005694">
    <property type="term" value="C:chromosome"/>
    <property type="evidence" value="ECO:0007669"/>
    <property type="project" value="TreeGrafter"/>
</dbReference>
<dbReference type="InterPro" id="IPR004589">
    <property type="entry name" value="DNA_helicase_ATP-dep_RecQ"/>
</dbReference>
<feature type="domain" description="Helicase C-terminal" evidence="9">
    <location>
        <begin position="231"/>
        <end position="374"/>
    </location>
</feature>
<dbReference type="GO" id="GO:0000724">
    <property type="term" value="P:double-strand break repair via homologous recombination"/>
    <property type="evidence" value="ECO:0007669"/>
    <property type="project" value="TreeGrafter"/>
</dbReference>
<evidence type="ECO:0000256" key="5">
    <source>
        <dbReference type="ARBA" id="ARBA00022840"/>
    </source>
</evidence>
<evidence type="ECO:0000313" key="10">
    <source>
        <dbReference type="EMBL" id="RKO93257.1"/>
    </source>
</evidence>
<name>A0A4V1ISE3_9FUNG</name>
<dbReference type="GO" id="GO:0003676">
    <property type="term" value="F:nucleic acid binding"/>
    <property type="evidence" value="ECO:0007669"/>
    <property type="project" value="InterPro"/>
</dbReference>
<dbReference type="InterPro" id="IPR036388">
    <property type="entry name" value="WH-like_DNA-bd_sf"/>
</dbReference>
<dbReference type="CDD" id="cd18018">
    <property type="entry name" value="DEXHc_RecQ4-like"/>
    <property type="match status" value="1"/>
</dbReference>
<comment type="similarity">
    <text evidence="1">Belongs to the helicase family. RecQ subfamily.</text>
</comment>
<keyword evidence="2" id="KW-0547">Nucleotide-binding</keyword>
<dbReference type="InterPro" id="IPR011545">
    <property type="entry name" value="DEAD/DEAH_box_helicase_dom"/>
</dbReference>
<dbReference type="EMBL" id="KZ994313">
    <property type="protein sequence ID" value="RKO93257.1"/>
    <property type="molecule type" value="Genomic_DNA"/>
</dbReference>
<sequence length="673" mass="73509">MTTDIFRARSVLKEVFGFDDFKPGQAQVVERLLDGKSTVAIFPTGAGKSLCYQLPALCDEPEADGKYSLTLIVSPLIALMKDQVDGLKRRNVAAASLDSSLDKNEDMAVKRAIQDGRLRMLYVAPERFNNEAFVAMLLRQRVSLFAVDEAHCISEWGHAFRPDYLKLARFAKECKAERVLCLTATATPQVATDICKAFDIPDEGLIRTGSFRPNLCIKVLAAPTSADRDSQLIQVLKAGSGAGIVYVTVQKSAEEVAAKLKKAGFKSEAYHAGMASDVRKRVQDRFMSEPDMIIASTIAFGMGVDKADIRRVIHYNLPKSLEGYSQEIGRAGRDGLQSNCTLFLCPDDRQILEGFIYGDTPSAVSIRSLLGEMLQPGAHKDDIIISNAFEQQKTHDIRPTTLATLLAQLDLSFGLMRALTPFYASYELEPRGGFRPALQTGSVQQAIARASTVKVRWTSVDVERAATIAQVDRAQVVSVLQNWESSGNVSLKPSGVRNRYRLLRDGPSETELDTIAADMTRRVEKRETDEIARLQSVINWASSRATCLARSLADHFGDAATIPAKGCGCCSWCVGGHKGVAMPAASAKPGTGSKRAHGDSAVDAKRVAAVLAVIPARDDPRLLARFAFGISSPRITALRLGRHPAFGSMEDHGFPVLLERFQEECRAKRGRNV</sequence>
<evidence type="ECO:0000259" key="8">
    <source>
        <dbReference type="PROSITE" id="PS51192"/>
    </source>
</evidence>
<dbReference type="GO" id="GO:0005634">
    <property type="term" value="C:nucleus"/>
    <property type="evidence" value="ECO:0007669"/>
    <property type="project" value="UniProtKB-SubCell"/>
</dbReference>
<dbReference type="AlphaFoldDB" id="A0A4V1ISE3"/>
<evidence type="ECO:0000313" key="11">
    <source>
        <dbReference type="Proteomes" id="UP000269721"/>
    </source>
</evidence>
<keyword evidence="11" id="KW-1185">Reference proteome</keyword>
<evidence type="ECO:0000259" key="9">
    <source>
        <dbReference type="PROSITE" id="PS51194"/>
    </source>
</evidence>
<proteinExistence type="inferred from homology"/>
<evidence type="ECO:0000256" key="1">
    <source>
        <dbReference type="ARBA" id="ARBA00005446"/>
    </source>
</evidence>
<dbReference type="InterPro" id="IPR014001">
    <property type="entry name" value="Helicase_ATP-bd"/>
</dbReference>
<evidence type="ECO:0000256" key="2">
    <source>
        <dbReference type="ARBA" id="ARBA00022741"/>
    </source>
</evidence>
<dbReference type="OrthoDB" id="10261556at2759"/>
<dbReference type="GO" id="GO:0005737">
    <property type="term" value="C:cytoplasm"/>
    <property type="evidence" value="ECO:0007669"/>
    <property type="project" value="TreeGrafter"/>
</dbReference>
<dbReference type="SUPFAM" id="SSF52540">
    <property type="entry name" value="P-loop containing nucleoside triphosphate hydrolases"/>
    <property type="match status" value="1"/>
</dbReference>
<dbReference type="GO" id="GO:0016787">
    <property type="term" value="F:hydrolase activity"/>
    <property type="evidence" value="ECO:0007669"/>
    <property type="project" value="UniProtKB-KW"/>
</dbReference>
<dbReference type="SMART" id="SM00490">
    <property type="entry name" value="HELICc"/>
    <property type="match status" value="1"/>
</dbReference>
<dbReference type="PANTHER" id="PTHR13710">
    <property type="entry name" value="DNA HELICASE RECQ FAMILY MEMBER"/>
    <property type="match status" value="1"/>
</dbReference>